<reference evidence="1" key="1">
    <citation type="submission" date="2014-09" db="EMBL/GenBank/DDBJ databases">
        <authorList>
            <person name="Magalhaes I.L.F."/>
            <person name="Oliveira U."/>
            <person name="Santos F.R."/>
            <person name="Vidigal T.H.D.A."/>
            <person name="Brescovit A.D."/>
            <person name="Santos A.J."/>
        </authorList>
    </citation>
    <scope>NUCLEOTIDE SEQUENCE</scope>
    <source>
        <tissue evidence="1">Shoot tissue taken approximately 20 cm above the soil surface</tissue>
    </source>
</reference>
<accession>A0A0A9HMV6</accession>
<evidence type="ECO:0000313" key="1">
    <source>
        <dbReference type="EMBL" id="JAE36211.1"/>
    </source>
</evidence>
<name>A0A0A9HMV6_ARUDO</name>
<protein>
    <submittedName>
        <fullName evidence="1">Uncharacterized protein</fullName>
    </submittedName>
</protein>
<organism evidence="1">
    <name type="scientific">Arundo donax</name>
    <name type="common">Giant reed</name>
    <name type="synonym">Donax arundinaceus</name>
    <dbReference type="NCBI Taxonomy" id="35708"/>
    <lineage>
        <taxon>Eukaryota</taxon>
        <taxon>Viridiplantae</taxon>
        <taxon>Streptophyta</taxon>
        <taxon>Embryophyta</taxon>
        <taxon>Tracheophyta</taxon>
        <taxon>Spermatophyta</taxon>
        <taxon>Magnoliopsida</taxon>
        <taxon>Liliopsida</taxon>
        <taxon>Poales</taxon>
        <taxon>Poaceae</taxon>
        <taxon>PACMAD clade</taxon>
        <taxon>Arundinoideae</taxon>
        <taxon>Arundineae</taxon>
        <taxon>Arundo</taxon>
    </lineage>
</organism>
<dbReference type="EMBL" id="GBRH01161685">
    <property type="protein sequence ID" value="JAE36211.1"/>
    <property type="molecule type" value="Transcribed_RNA"/>
</dbReference>
<dbReference type="AlphaFoldDB" id="A0A0A9HMV6"/>
<sequence length="52" mass="5928">MRFLTTTIPLFGPLLNGRLGFLRISGRLGYRCILERSNQRLLLHALPCTISQ</sequence>
<proteinExistence type="predicted"/>
<reference evidence="1" key="2">
    <citation type="journal article" date="2015" name="Data Brief">
        <title>Shoot transcriptome of the giant reed, Arundo donax.</title>
        <authorList>
            <person name="Barrero R.A."/>
            <person name="Guerrero F.D."/>
            <person name="Moolhuijzen P."/>
            <person name="Goolsby J.A."/>
            <person name="Tidwell J."/>
            <person name="Bellgard S.E."/>
            <person name="Bellgard M.I."/>
        </authorList>
    </citation>
    <scope>NUCLEOTIDE SEQUENCE</scope>
    <source>
        <tissue evidence="1">Shoot tissue taken approximately 20 cm above the soil surface</tissue>
    </source>
</reference>